<comment type="subcellular location">
    <subcellularLocation>
        <location evidence="1">Membrane</location>
        <topology evidence="1">Multi-pass membrane protein</topology>
    </subcellularLocation>
</comment>
<dbReference type="SMART" id="SM00054">
    <property type="entry name" value="EFh"/>
    <property type="match status" value="3"/>
</dbReference>
<evidence type="ECO:0000256" key="5">
    <source>
        <dbReference type="ARBA" id="ARBA00022989"/>
    </source>
</evidence>
<dbReference type="GO" id="GO:0004659">
    <property type="term" value="F:prenyltransferase activity"/>
    <property type="evidence" value="ECO:0007669"/>
    <property type="project" value="InterPro"/>
</dbReference>
<dbReference type="PANTHER" id="PTHR13929">
    <property type="entry name" value="1,4-DIHYDROXY-2-NAPHTHOATE OCTAPRENYLTRANSFERASE"/>
    <property type="match status" value="1"/>
</dbReference>
<dbReference type="Gene3D" id="3.40.50.150">
    <property type="entry name" value="Vaccinia Virus protein VP39"/>
    <property type="match status" value="1"/>
</dbReference>
<protein>
    <recommendedName>
        <fullName evidence="8">EF-hand domain-containing protein</fullName>
    </recommendedName>
</protein>
<evidence type="ECO:0000256" key="7">
    <source>
        <dbReference type="SAM" id="Phobius"/>
    </source>
</evidence>
<dbReference type="PANTHER" id="PTHR13929:SF0">
    <property type="entry name" value="UBIA PRENYLTRANSFERASE DOMAIN-CONTAINING PROTEIN 1"/>
    <property type="match status" value="1"/>
</dbReference>
<feature type="domain" description="EF-hand" evidence="8">
    <location>
        <begin position="564"/>
        <end position="591"/>
    </location>
</feature>
<reference evidence="9" key="1">
    <citation type="submission" date="2021-02" db="EMBL/GenBank/DDBJ databases">
        <authorList>
            <person name="Dougan E. K."/>
            <person name="Rhodes N."/>
            <person name="Thang M."/>
            <person name="Chan C."/>
        </authorList>
    </citation>
    <scope>NUCLEOTIDE SEQUENCE</scope>
</reference>
<sequence length="992" mass="108866">MMGFDSPGFDLQEDDMDSAGFDLHDDSIDGGGGDGFQVSDAIDDQALHHDALSRCFGWGFVIVASLIAKFGKPRLQTLWLCKSLLLSSCFSGIGALEVALAFVVSAMLRHGLECNIQTVSSCENVPLCRRLLSARNPSMHLFEDVLAHFPFAERVRGQDAKAIQTILGSHPVELTVPCSLHGRCFVREVHGDISGSPCTPFSSDGLRRGVRDPDIILFIAWCLLHRALGAILLVRENVLGFDDVLLLDLLGAGGYLRTAESHWRNVYGQDAHQNDRCVINLGDNPDVRNVPGPGPLCTFKRQAGILWVPQLRRWLLPKERAAAMGFPVTAELAAAGGVALDTVTCGVSGSGSGSASRLGNSMSVPVLGVVVAAALFSISDCFGLDFGDSSAASELDSANKTLRTWCSARLRSSGHASTEIPADSSHERSHNFRRTAMLNMNKIIVFRDDLLFVSLVLLHLSELVKAMYVLVTIVRVAFASISLLISCSELNCDEFQDILRTVLAPQRSGVTLSVFYARAEINVKQSVELCLRKADYNNNGILSYSEFAAFLRELRNHTGYTDLIFSLFDLDCNGVINKDEFREVYRYFLGHTPIFVEFEAEWAKLDEDGAGQVTKEQYKEWMTESTNPIFHQFRPLKASSTSRTAFVTKWSDDTVVRQVAVREGEEETRSISPSKMSKKDGRSLLAAARLAGIQRRNSKPMWNEYFVGRDISATNAALPARMKFYFSQPQSLPELVRYYSRRPKLETLRDRLEKPEPPRFRSMLTGDMPSFLPERNLKGGRMRDEAGRPVTWDDSWQIPAGTMKALGYTAGPAPLKYLGLGDAVVFICFGPGVVAYSCAVLVGRVPWEAMAFTVPVTLLVVATLHANNYRDIEVDSRAGAKTVAILLGRKASLHYYSVLLAGAHVGALVAGYACSCIGATASLLVVPQSLWLCMRIRRDATLRTQDEETAKTMMMFSVALSLGIITMPGLQFSSLGMAVSGLVVLVLKVFAN</sequence>
<feature type="transmembrane region" description="Helical" evidence="7">
    <location>
        <begin position="975"/>
        <end position="991"/>
    </location>
</feature>
<feature type="transmembrane region" description="Helical" evidence="7">
    <location>
        <begin position="909"/>
        <end position="932"/>
    </location>
</feature>
<dbReference type="GO" id="GO:0009234">
    <property type="term" value="P:menaquinone biosynthetic process"/>
    <property type="evidence" value="ECO:0007669"/>
    <property type="project" value="TreeGrafter"/>
</dbReference>
<keyword evidence="4" id="KW-0106">Calcium</keyword>
<dbReference type="InterPro" id="IPR000537">
    <property type="entry name" value="UbiA_prenyltransferase"/>
</dbReference>
<feature type="domain" description="EF-hand" evidence="8">
    <location>
        <begin position="522"/>
        <end position="557"/>
    </location>
</feature>
<dbReference type="InterPro" id="IPR002048">
    <property type="entry name" value="EF_hand_dom"/>
</dbReference>
<dbReference type="Pfam" id="PF13833">
    <property type="entry name" value="EF-hand_8"/>
    <property type="match status" value="1"/>
</dbReference>
<dbReference type="SUPFAM" id="SSF53335">
    <property type="entry name" value="S-adenosyl-L-methionine-dependent methyltransferases"/>
    <property type="match status" value="1"/>
</dbReference>
<evidence type="ECO:0000256" key="3">
    <source>
        <dbReference type="ARBA" id="ARBA00022692"/>
    </source>
</evidence>
<evidence type="ECO:0000313" key="9">
    <source>
        <dbReference type="EMBL" id="CAE8627062.1"/>
    </source>
</evidence>
<dbReference type="Pfam" id="PF01040">
    <property type="entry name" value="UbiA"/>
    <property type="match status" value="1"/>
</dbReference>
<dbReference type="GO" id="GO:0016020">
    <property type="term" value="C:membrane"/>
    <property type="evidence" value="ECO:0007669"/>
    <property type="project" value="UniProtKB-SubCell"/>
</dbReference>
<dbReference type="CDD" id="cd00051">
    <property type="entry name" value="EFh"/>
    <property type="match status" value="1"/>
</dbReference>
<evidence type="ECO:0000256" key="4">
    <source>
        <dbReference type="ARBA" id="ARBA00022837"/>
    </source>
</evidence>
<dbReference type="InterPro" id="IPR029063">
    <property type="entry name" value="SAM-dependent_MTases_sf"/>
</dbReference>
<name>A0A813GLG9_POLGL</name>
<evidence type="ECO:0000256" key="6">
    <source>
        <dbReference type="ARBA" id="ARBA00023136"/>
    </source>
</evidence>
<dbReference type="GO" id="GO:0005509">
    <property type="term" value="F:calcium ion binding"/>
    <property type="evidence" value="ECO:0007669"/>
    <property type="project" value="InterPro"/>
</dbReference>
<dbReference type="InterPro" id="IPR011992">
    <property type="entry name" value="EF-hand-dom_pair"/>
</dbReference>
<feature type="transmembrane region" description="Helical" evidence="7">
    <location>
        <begin position="823"/>
        <end position="843"/>
    </location>
</feature>
<keyword evidence="2" id="KW-0808">Transferase</keyword>
<dbReference type="CDD" id="cd13962">
    <property type="entry name" value="PT_UbiA_UBIAD1"/>
    <property type="match status" value="1"/>
</dbReference>
<comment type="caution">
    <text evidence="9">The sequence shown here is derived from an EMBL/GenBank/DDBJ whole genome shotgun (WGS) entry which is preliminary data.</text>
</comment>
<dbReference type="InterPro" id="IPR018247">
    <property type="entry name" value="EF_Hand_1_Ca_BS"/>
</dbReference>
<organism evidence="9 10">
    <name type="scientific">Polarella glacialis</name>
    <name type="common">Dinoflagellate</name>
    <dbReference type="NCBI Taxonomy" id="89957"/>
    <lineage>
        <taxon>Eukaryota</taxon>
        <taxon>Sar</taxon>
        <taxon>Alveolata</taxon>
        <taxon>Dinophyceae</taxon>
        <taxon>Suessiales</taxon>
        <taxon>Suessiaceae</taxon>
        <taxon>Polarella</taxon>
    </lineage>
</organism>
<dbReference type="Gene3D" id="1.10.238.10">
    <property type="entry name" value="EF-hand"/>
    <property type="match status" value="1"/>
</dbReference>
<dbReference type="Proteomes" id="UP000626109">
    <property type="component" value="Unassembled WGS sequence"/>
</dbReference>
<dbReference type="EMBL" id="CAJNNW010000361">
    <property type="protein sequence ID" value="CAE8627062.1"/>
    <property type="molecule type" value="Genomic_DNA"/>
</dbReference>
<dbReference type="SUPFAM" id="SSF47473">
    <property type="entry name" value="EF-hand"/>
    <property type="match status" value="1"/>
</dbReference>
<feature type="domain" description="EF-hand" evidence="8">
    <location>
        <begin position="593"/>
        <end position="628"/>
    </location>
</feature>
<evidence type="ECO:0000313" key="10">
    <source>
        <dbReference type="Proteomes" id="UP000626109"/>
    </source>
</evidence>
<keyword evidence="6 7" id="KW-0472">Membrane</keyword>
<accession>A0A813GLG9</accession>
<dbReference type="PROSITE" id="PS50222">
    <property type="entry name" value="EF_HAND_2"/>
    <property type="match status" value="3"/>
</dbReference>
<dbReference type="AlphaFoldDB" id="A0A813GLG9"/>
<evidence type="ECO:0000259" key="8">
    <source>
        <dbReference type="PROSITE" id="PS50222"/>
    </source>
</evidence>
<dbReference type="GO" id="GO:0042371">
    <property type="term" value="P:vitamin K biosynthetic process"/>
    <property type="evidence" value="ECO:0007669"/>
    <property type="project" value="TreeGrafter"/>
</dbReference>
<dbReference type="Gene3D" id="1.20.120.1780">
    <property type="entry name" value="UbiA prenyltransferase"/>
    <property type="match status" value="1"/>
</dbReference>
<evidence type="ECO:0000256" key="1">
    <source>
        <dbReference type="ARBA" id="ARBA00004141"/>
    </source>
</evidence>
<gene>
    <name evidence="9" type="ORF">PGLA2088_LOCUS537</name>
</gene>
<keyword evidence="3 7" id="KW-0812">Transmembrane</keyword>
<evidence type="ECO:0000256" key="2">
    <source>
        <dbReference type="ARBA" id="ARBA00022679"/>
    </source>
</evidence>
<proteinExistence type="predicted"/>
<dbReference type="InterPro" id="IPR026046">
    <property type="entry name" value="UBIAD1"/>
</dbReference>
<keyword evidence="5 7" id="KW-1133">Transmembrane helix</keyword>
<dbReference type="PROSITE" id="PS00018">
    <property type="entry name" value="EF_HAND_1"/>
    <property type="match status" value="2"/>
</dbReference>